<sequence length="112" mass="12079">MNSKASFLLALLFAVFLLSLSAVEVEAFQDDQYLVPAVETMSNARCCLVMPVPPFACVKFCSSAQEAALLQNQHISGNEEEESNMVNDDKQGGWGGDGGHHGRGIGCRKCLQ</sequence>
<proteinExistence type="evidence at protein level"/>
<dbReference type="KEGG" id="rcu:8280451"/>
<evidence type="ECO:0007829" key="5">
    <source>
        <dbReference type="PDB" id="2MTM"/>
    </source>
</evidence>
<reference evidence="5" key="2">
    <citation type="journal article" date="2015" name="J. Nat. Prod.">
        <title>Synthesis, Structural Characterization, and Bioactivity of the Stable Peptide RCB-1 from Ricinus communis.</title>
        <authorList>
            <person name="Boldbaatar D."/>
            <person name="Gunasekera S."/>
            <person name="El-Seedi H.R."/>
            <person name="Goransson U."/>
        </authorList>
    </citation>
    <scope>STRUCTURE BY NMR OF 44-62</scope>
    <scope>DISULFIDE BONDS</scope>
</reference>
<keyword evidence="5" id="KW-0002">3D-structure</keyword>
<dbReference type="PDB" id="2MTM">
    <property type="method" value="NMR"/>
    <property type="chains" value="A=44-62"/>
</dbReference>
<organism evidence="3 4">
    <name type="scientific">Ricinus communis</name>
    <name type="common">Castor bean</name>
    <dbReference type="NCBI Taxonomy" id="3988"/>
    <lineage>
        <taxon>Eukaryota</taxon>
        <taxon>Viridiplantae</taxon>
        <taxon>Streptophyta</taxon>
        <taxon>Embryophyta</taxon>
        <taxon>Tracheophyta</taxon>
        <taxon>Spermatophyta</taxon>
        <taxon>Magnoliopsida</taxon>
        <taxon>eudicotyledons</taxon>
        <taxon>Gunneridae</taxon>
        <taxon>Pentapetalae</taxon>
        <taxon>rosids</taxon>
        <taxon>fabids</taxon>
        <taxon>Malpighiales</taxon>
        <taxon>Euphorbiaceae</taxon>
        <taxon>Acalyphoideae</taxon>
        <taxon>Acalypheae</taxon>
        <taxon>Ricinus</taxon>
    </lineage>
</organism>
<accession>B9T5G6</accession>
<evidence type="ECO:0000313" key="4">
    <source>
        <dbReference type="Proteomes" id="UP000008311"/>
    </source>
</evidence>
<dbReference type="EMBL" id="EQ974526">
    <property type="protein sequence ID" value="EEF28901.1"/>
    <property type="molecule type" value="Genomic_DNA"/>
</dbReference>
<feature type="chain" id="PRO_5002891963" evidence="2">
    <location>
        <begin position="28"/>
        <end position="112"/>
    </location>
</feature>
<evidence type="ECO:0000313" key="3">
    <source>
        <dbReference type="EMBL" id="EEF28901.1"/>
    </source>
</evidence>
<dbReference type="SMR" id="B9T5G6"/>
<evidence type="ECO:0000256" key="1">
    <source>
        <dbReference type="SAM" id="MobiDB-lite"/>
    </source>
</evidence>
<gene>
    <name evidence="3" type="ORF">RCOM_0079210</name>
</gene>
<dbReference type="InParanoid" id="B9T5G6"/>
<name>B9T5G6_RICCO</name>
<feature type="disulfide bond" evidence="5">
    <location>
        <begin position="46"/>
        <end position="57"/>
    </location>
</feature>
<dbReference type="BMRB" id="B9T5G6"/>
<reference evidence="4" key="1">
    <citation type="journal article" date="2010" name="Nat. Biotechnol.">
        <title>Draft genome sequence of the oilseed species Ricinus communis.</title>
        <authorList>
            <person name="Chan A.P."/>
            <person name="Crabtree J."/>
            <person name="Zhao Q."/>
            <person name="Lorenzi H."/>
            <person name="Orvis J."/>
            <person name="Puiu D."/>
            <person name="Melake-Berhan A."/>
            <person name="Jones K.M."/>
            <person name="Redman J."/>
            <person name="Chen G."/>
            <person name="Cahoon E.B."/>
            <person name="Gedil M."/>
            <person name="Stanke M."/>
            <person name="Haas B.J."/>
            <person name="Wortman J.R."/>
            <person name="Fraser-Liggett C.M."/>
            <person name="Ravel J."/>
            <person name="Rabinowicz P.D."/>
        </authorList>
    </citation>
    <scope>NUCLEOTIDE SEQUENCE [LARGE SCALE GENOMIC DNA]</scope>
    <source>
        <strain evidence="4">cv. Hale</strain>
    </source>
</reference>
<keyword evidence="4" id="KW-1185">Reference proteome</keyword>
<protein>
    <submittedName>
        <fullName evidence="3">Uncharacterized protein</fullName>
    </submittedName>
</protein>
<evidence type="ECO:0000256" key="2">
    <source>
        <dbReference type="SAM" id="SignalP"/>
    </source>
</evidence>
<dbReference type="EvolutionaryTrace" id="B9T5G6"/>
<keyword evidence="2" id="KW-0732">Signal</keyword>
<feature type="region of interest" description="Disordered" evidence="1">
    <location>
        <begin position="78"/>
        <end position="103"/>
    </location>
</feature>
<feature type="signal peptide" evidence="2">
    <location>
        <begin position="1"/>
        <end position="27"/>
    </location>
</feature>
<dbReference type="Proteomes" id="UP000008311">
    <property type="component" value="Unassembled WGS sequence"/>
</dbReference>
<feature type="disulfide bond" evidence="5">
    <location>
        <begin position="47"/>
        <end position="61"/>
    </location>
</feature>
<dbReference type="AlphaFoldDB" id="B9T5G6"/>
<dbReference type="PDBsum" id="2MTM"/>